<reference evidence="3" key="1">
    <citation type="submission" date="2020-08" db="EMBL/GenBank/DDBJ databases">
        <title>Multicomponent nature underlies the extraordinary mechanical properties of spider dragline silk.</title>
        <authorList>
            <person name="Kono N."/>
            <person name="Nakamura H."/>
            <person name="Mori M."/>
            <person name="Yoshida Y."/>
            <person name="Ohtoshi R."/>
            <person name="Malay A.D."/>
            <person name="Moran D.A.P."/>
            <person name="Tomita M."/>
            <person name="Numata K."/>
            <person name="Arakawa K."/>
        </authorList>
    </citation>
    <scope>NUCLEOTIDE SEQUENCE</scope>
</reference>
<accession>A0A8X7BDD9</accession>
<dbReference type="Gene3D" id="1.10.10.60">
    <property type="entry name" value="Homeodomain-like"/>
    <property type="match status" value="1"/>
</dbReference>
<comment type="caution">
    <text evidence="3">The sequence shown here is derived from an EMBL/GenBank/DDBJ whole genome shotgun (WGS) entry which is preliminary data.</text>
</comment>
<dbReference type="GO" id="GO:0005634">
    <property type="term" value="C:nucleus"/>
    <property type="evidence" value="ECO:0007669"/>
    <property type="project" value="TreeGrafter"/>
</dbReference>
<dbReference type="PANTHER" id="PTHR19303">
    <property type="entry name" value="TRANSPOSON"/>
    <property type="match status" value="1"/>
</dbReference>
<dbReference type="InterPro" id="IPR006600">
    <property type="entry name" value="HTH_CenpB_DNA-bd_dom"/>
</dbReference>
<dbReference type="AlphaFoldDB" id="A0A8X7BDD9"/>
<dbReference type="InterPro" id="IPR004875">
    <property type="entry name" value="DDE_SF_endonuclease_dom"/>
</dbReference>
<name>A0A8X7BDD9_TRICX</name>
<organism evidence="3 4">
    <name type="scientific">Trichonephila clavipes</name>
    <name type="common">Golden silk orbweaver</name>
    <name type="synonym">Nephila clavipes</name>
    <dbReference type="NCBI Taxonomy" id="2585209"/>
    <lineage>
        <taxon>Eukaryota</taxon>
        <taxon>Metazoa</taxon>
        <taxon>Ecdysozoa</taxon>
        <taxon>Arthropoda</taxon>
        <taxon>Chelicerata</taxon>
        <taxon>Arachnida</taxon>
        <taxon>Araneae</taxon>
        <taxon>Araneomorphae</taxon>
        <taxon>Entelegynae</taxon>
        <taxon>Araneoidea</taxon>
        <taxon>Nephilidae</taxon>
        <taxon>Trichonephila</taxon>
    </lineage>
</organism>
<feature type="domain" description="HTH CENPB-type" evidence="2">
    <location>
        <begin position="1"/>
        <end position="41"/>
    </location>
</feature>
<proteinExistence type="predicted"/>
<dbReference type="GO" id="GO:0003677">
    <property type="term" value="F:DNA binding"/>
    <property type="evidence" value="ECO:0007669"/>
    <property type="project" value="UniProtKB-KW"/>
</dbReference>
<gene>
    <name evidence="3" type="primary">TIGD6</name>
    <name evidence="3" type="ORF">TNCV_25391</name>
</gene>
<dbReference type="EMBL" id="BMAU01021375">
    <property type="protein sequence ID" value="GFY26342.1"/>
    <property type="molecule type" value="Genomic_DNA"/>
</dbReference>
<dbReference type="Pfam" id="PF03184">
    <property type="entry name" value="DDE_1"/>
    <property type="match status" value="1"/>
</dbReference>
<dbReference type="PROSITE" id="PS51253">
    <property type="entry name" value="HTH_CENPB"/>
    <property type="match status" value="1"/>
</dbReference>
<sequence length="180" mass="20723">MSSSLLKKNAKAFAKELGIEFSASEGWLTNFKKGNGIVFKKMCGESSNADINVCFKRQNWLSDLIQEYEPRNIFNTDETGLFFKCLPEKTFTLKKEKCHGGKHSKERLTILLTVNMDGSEKITPLVIGKSAKPRCFKGINPFPTKYRSKKKAWMTTELFNEWLVSLNSDMKREKRHILLF</sequence>
<keyword evidence="1" id="KW-0238">DNA-binding</keyword>
<evidence type="ECO:0000256" key="1">
    <source>
        <dbReference type="ARBA" id="ARBA00023125"/>
    </source>
</evidence>
<evidence type="ECO:0000313" key="4">
    <source>
        <dbReference type="Proteomes" id="UP000887159"/>
    </source>
</evidence>
<dbReference type="PANTHER" id="PTHR19303:SF73">
    <property type="entry name" value="PROTEIN PDC2"/>
    <property type="match status" value="1"/>
</dbReference>
<evidence type="ECO:0000259" key="2">
    <source>
        <dbReference type="PROSITE" id="PS51253"/>
    </source>
</evidence>
<protein>
    <submittedName>
        <fullName evidence="3">Tigger transposable element-derived protein 6</fullName>
    </submittedName>
</protein>
<evidence type="ECO:0000313" key="3">
    <source>
        <dbReference type="EMBL" id="GFY26342.1"/>
    </source>
</evidence>
<dbReference type="Pfam" id="PF03221">
    <property type="entry name" value="HTH_Tnp_Tc5"/>
    <property type="match status" value="1"/>
</dbReference>
<dbReference type="InterPro" id="IPR050863">
    <property type="entry name" value="CenT-Element_Derived"/>
</dbReference>
<keyword evidence="4" id="KW-1185">Reference proteome</keyword>
<dbReference type="Proteomes" id="UP000887159">
    <property type="component" value="Unassembled WGS sequence"/>
</dbReference>